<sequence length="464" mass="46782">MSVTETPAALPVLKRVRPRQGLVLVLVCAAQAMVGLDVAIVNVALPSMQRDLGVGQGSLQWVVVAYGLLLGGFLLAGGRTADLLGRRRVLLAGLGLFTVASLLAGVAQNAGLLITARGLQGLGGALITPAALSLLAVTFREGPQRNRALGIFGAVGGVAGTAGVVASGLMADGPGWRWSFFINVPAGLVLIALAAACLAADKPGDRSERPDVAAAGTVTGGLLAFVYALHHGSTHGWTSAMTLVWFLAAGALMTVFVWIETRSPAPLVPASALRNRTLAAANLTALFAFGAFFSFIFLASLLMQQELGYSPTKTGLAWLATTLTVFVAPFAAGGIAAAVGVRRLLVAGLLLLAGGMVWLVRVPADAGYLTDLLPAFLLAGLGFGLCVPSLHIGALSGVTESESGLASGLIETVSEIGGAAGVAAVSTVLVAGTGLDGFQTAFAAIGILAGLAAITAATGFRRDA</sequence>
<evidence type="ECO:0000256" key="6">
    <source>
        <dbReference type="ARBA" id="ARBA00023136"/>
    </source>
</evidence>
<feature type="transmembrane region" description="Helical" evidence="7">
    <location>
        <begin position="119"/>
        <end position="137"/>
    </location>
</feature>
<evidence type="ECO:0000256" key="4">
    <source>
        <dbReference type="ARBA" id="ARBA00022692"/>
    </source>
</evidence>
<evidence type="ECO:0000259" key="8">
    <source>
        <dbReference type="PROSITE" id="PS50850"/>
    </source>
</evidence>
<feature type="transmembrane region" description="Helical" evidence="7">
    <location>
        <begin position="280"/>
        <end position="303"/>
    </location>
</feature>
<feature type="transmembrane region" description="Helical" evidence="7">
    <location>
        <begin position="441"/>
        <end position="460"/>
    </location>
</feature>
<comment type="subcellular location">
    <subcellularLocation>
        <location evidence="1">Cell membrane</location>
        <topology evidence="1">Multi-pass membrane protein</topology>
    </subcellularLocation>
</comment>
<dbReference type="Pfam" id="PF07690">
    <property type="entry name" value="MFS_1"/>
    <property type="match status" value="2"/>
</dbReference>
<evidence type="ECO:0000313" key="10">
    <source>
        <dbReference type="Proteomes" id="UP001596074"/>
    </source>
</evidence>
<dbReference type="InterPro" id="IPR020846">
    <property type="entry name" value="MFS_dom"/>
</dbReference>
<dbReference type="CDD" id="cd17321">
    <property type="entry name" value="MFS_MMR_MDR_like"/>
    <property type="match status" value="1"/>
</dbReference>
<feature type="transmembrane region" description="Helical" evidence="7">
    <location>
        <begin position="372"/>
        <end position="395"/>
    </location>
</feature>
<dbReference type="PANTHER" id="PTHR42718:SF46">
    <property type="entry name" value="BLR6921 PROTEIN"/>
    <property type="match status" value="1"/>
</dbReference>
<dbReference type="InterPro" id="IPR036259">
    <property type="entry name" value="MFS_trans_sf"/>
</dbReference>
<dbReference type="InterPro" id="IPR011701">
    <property type="entry name" value="MFS"/>
</dbReference>
<evidence type="ECO:0000313" key="9">
    <source>
        <dbReference type="EMBL" id="MFC5748450.1"/>
    </source>
</evidence>
<dbReference type="Gene3D" id="1.20.1250.20">
    <property type="entry name" value="MFS general substrate transporter like domains"/>
    <property type="match status" value="1"/>
</dbReference>
<evidence type="ECO:0000256" key="2">
    <source>
        <dbReference type="ARBA" id="ARBA00022448"/>
    </source>
</evidence>
<feature type="transmembrane region" description="Helical" evidence="7">
    <location>
        <begin position="176"/>
        <end position="200"/>
    </location>
</feature>
<accession>A0ABW0ZYR0</accession>
<dbReference type="Gene3D" id="1.20.1720.10">
    <property type="entry name" value="Multidrug resistance protein D"/>
    <property type="match status" value="1"/>
</dbReference>
<feature type="transmembrane region" description="Helical" evidence="7">
    <location>
        <begin position="89"/>
        <end position="107"/>
    </location>
</feature>
<reference evidence="10" key="1">
    <citation type="journal article" date="2019" name="Int. J. Syst. Evol. Microbiol.">
        <title>The Global Catalogue of Microorganisms (GCM) 10K type strain sequencing project: providing services to taxonomists for standard genome sequencing and annotation.</title>
        <authorList>
            <consortium name="The Broad Institute Genomics Platform"/>
            <consortium name="The Broad Institute Genome Sequencing Center for Infectious Disease"/>
            <person name="Wu L."/>
            <person name="Ma J."/>
        </authorList>
    </citation>
    <scope>NUCLEOTIDE SEQUENCE [LARGE SCALE GENOMIC DNA]</scope>
    <source>
        <strain evidence="10">KCTC 42087</strain>
    </source>
</reference>
<feature type="transmembrane region" description="Helical" evidence="7">
    <location>
        <begin position="212"/>
        <end position="230"/>
    </location>
</feature>
<feature type="transmembrane region" description="Helical" evidence="7">
    <location>
        <begin position="57"/>
        <end position="77"/>
    </location>
</feature>
<organism evidence="9 10">
    <name type="scientific">Actinomadura rugatobispora</name>
    <dbReference type="NCBI Taxonomy" id="1994"/>
    <lineage>
        <taxon>Bacteria</taxon>
        <taxon>Bacillati</taxon>
        <taxon>Actinomycetota</taxon>
        <taxon>Actinomycetes</taxon>
        <taxon>Streptosporangiales</taxon>
        <taxon>Thermomonosporaceae</taxon>
        <taxon>Actinomadura</taxon>
    </lineage>
</organism>
<evidence type="ECO:0000256" key="7">
    <source>
        <dbReference type="SAM" id="Phobius"/>
    </source>
</evidence>
<keyword evidence="5 7" id="KW-1133">Transmembrane helix</keyword>
<feature type="transmembrane region" description="Helical" evidence="7">
    <location>
        <begin position="315"/>
        <end position="337"/>
    </location>
</feature>
<evidence type="ECO:0000256" key="1">
    <source>
        <dbReference type="ARBA" id="ARBA00004651"/>
    </source>
</evidence>
<dbReference type="Proteomes" id="UP001596074">
    <property type="component" value="Unassembled WGS sequence"/>
</dbReference>
<name>A0ABW0ZYR0_9ACTN</name>
<feature type="transmembrane region" description="Helical" evidence="7">
    <location>
        <begin position="416"/>
        <end position="435"/>
    </location>
</feature>
<keyword evidence="3" id="KW-1003">Cell membrane</keyword>
<dbReference type="RefSeq" id="WP_378284114.1">
    <property type="nucleotide sequence ID" value="NZ_JBHSON010000032.1"/>
</dbReference>
<feature type="transmembrane region" description="Helical" evidence="7">
    <location>
        <begin position="236"/>
        <end position="259"/>
    </location>
</feature>
<proteinExistence type="predicted"/>
<dbReference type="PROSITE" id="PS50850">
    <property type="entry name" value="MFS"/>
    <property type="match status" value="1"/>
</dbReference>
<evidence type="ECO:0000256" key="3">
    <source>
        <dbReference type="ARBA" id="ARBA00022475"/>
    </source>
</evidence>
<dbReference type="SUPFAM" id="SSF103473">
    <property type="entry name" value="MFS general substrate transporter"/>
    <property type="match status" value="1"/>
</dbReference>
<dbReference type="PROSITE" id="PS00216">
    <property type="entry name" value="SUGAR_TRANSPORT_1"/>
    <property type="match status" value="1"/>
</dbReference>
<keyword evidence="6 7" id="KW-0472">Membrane</keyword>
<comment type="caution">
    <text evidence="9">The sequence shown here is derived from an EMBL/GenBank/DDBJ whole genome shotgun (WGS) entry which is preliminary data.</text>
</comment>
<keyword evidence="10" id="KW-1185">Reference proteome</keyword>
<gene>
    <name evidence="9" type="ORF">ACFPZN_22760</name>
</gene>
<protein>
    <submittedName>
        <fullName evidence="9">MFS transporter</fullName>
    </submittedName>
</protein>
<feature type="transmembrane region" description="Helical" evidence="7">
    <location>
        <begin position="149"/>
        <end position="170"/>
    </location>
</feature>
<feature type="transmembrane region" description="Helical" evidence="7">
    <location>
        <begin position="344"/>
        <end position="360"/>
    </location>
</feature>
<dbReference type="PANTHER" id="PTHR42718">
    <property type="entry name" value="MAJOR FACILITATOR SUPERFAMILY MULTIDRUG TRANSPORTER MFSC"/>
    <property type="match status" value="1"/>
</dbReference>
<dbReference type="EMBL" id="JBHSON010000032">
    <property type="protein sequence ID" value="MFC5748450.1"/>
    <property type="molecule type" value="Genomic_DNA"/>
</dbReference>
<feature type="transmembrane region" description="Helical" evidence="7">
    <location>
        <begin position="21"/>
        <end position="45"/>
    </location>
</feature>
<dbReference type="InterPro" id="IPR005829">
    <property type="entry name" value="Sugar_transporter_CS"/>
</dbReference>
<evidence type="ECO:0000256" key="5">
    <source>
        <dbReference type="ARBA" id="ARBA00022989"/>
    </source>
</evidence>
<feature type="domain" description="Major facilitator superfamily (MFS) profile" evidence="8">
    <location>
        <begin position="23"/>
        <end position="464"/>
    </location>
</feature>
<keyword evidence="2" id="KW-0813">Transport</keyword>
<keyword evidence="4 7" id="KW-0812">Transmembrane</keyword>